<dbReference type="KEGG" id="hro:HELRODRAFT_167380"/>
<dbReference type="PANTHER" id="PTHR31061">
    <property type="entry name" value="LD22376P"/>
    <property type="match status" value="1"/>
</dbReference>
<dbReference type="HOGENOM" id="CLU_404548_0_0_1"/>
<name>T1EZB5_HELRO</name>
<sequence>MHWSLVLLNFVNLSLAGERVLPATNNHCPLSVEGRSEFKYPKLTVYKMNTALVNLEFVQLYHSHLRSLLLIQADKMELLDTGCRDLYEQPKDSNAHNQNHTHIPRLKYEVLYKWKSSECHKCLLFQSKLFSHVIDLRDVTSSADRKRFIEDSNAAATTSIFKKFFRNFKNRIEENAATDNVTNDKKDHKKPDIGGKRGCKHYKYNITNDNNINNSNKDIDNINKDNNMTTRNIDVGNSGDINLNNSVLSSCHHRIQTKYRNDIFISLVLSSDHDEDDDEIISRSCILKDYSFLDKGEYYIEVSLNESTLALSCRVQLLNQPTDSFLYLYAVLLFYVSLTILWTTKVIIVKWNLQQPDVPNPRSATINRYKNIPSDNKLNALDVPLTDRLTSKTTVKIEIENFETLEEDDQNLKSVIDRRWKFLDAYRGYCLTMLIFQMYGSGDYPMFQHSTWTGFRYGDTFGLSLSFILGVSLTLAYKDIFKSETTRLAGVVCGIFVRWLKLFTLGMFVNSLQGKKHVTKVRGEYAKVYLPNDDIAFDHNGILGTFYSSLVTFAGLQLIASVLLCNGDALSGFIPISKELCSLTFCLLTCCLNFFILGLAYLTIDVARLWNGRPFIYPGLNVIFIYVCASCFKMEFPISWLLASHDDEEQWKLLILNCWSTSFWVVVSYAMFTAGVIVNV</sequence>
<feature type="transmembrane region" description="Helical" evidence="1">
    <location>
        <begin position="422"/>
        <end position="440"/>
    </location>
</feature>
<evidence type="ECO:0000256" key="1">
    <source>
        <dbReference type="SAM" id="Phobius"/>
    </source>
</evidence>
<dbReference type="InParanoid" id="T1EZB5"/>
<keyword evidence="1" id="KW-1133">Transmembrane helix</keyword>
<gene>
    <name evidence="4" type="primary">20201915</name>
    <name evidence="3" type="ORF">HELRODRAFT_167380</name>
</gene>
<dbReference type="OrthoDB" id="2149840at2759"/>
<feature type="transmembrane region" description="Helical" evidence="1">
    <location>
        <begin position="460"/>
        <end position="477"/>
    </location>
</feature>
<dbReference type="Proteomes" id="UP000015101">
    <property type="component" value="Unassembled WGS sequence"/>
</dbReference>
<evidence type="ECO:0008006" key="6">
    <source>
        <dbReference type="Google" id="ProtNLM"/>
    </source>
</evidence>
<protein>
    <recommendedName>
        <fullName evidence="6">Heparan-alpha-glucosaminide N-acetyltransferase catalytic domain-containing protein</fullName>
    </recommendedName>
</protein>
<dbReference type="AlphaFoldDB" id="T1EZB5"/>
<dbReference type="CTD" id="20201915"/>
<evidence type="ECO:0000313" key="4">
    <source>
        <dbReference type="EnsemblMetazoa" id="HelroP167380"/>
    </source>
</evidence>
<dbReference type="eggNOG" id="KOG4683">
    <property type="taxonomic scope" value="Eukaryota"/>
</dbReference>
<evidence type="ECO:0000313" key="5">
    <source>
        <dbReference type="Proteomes" id="UP000015101"/>
    </source>
</evidence>
<dbReference type="PANTHER" id="PTHR31061:SF24">
    <property type="entry name" value="LD22376P"/>
    <property type="match status" value="1"/>
</dbReference>
<reference evidence="5" key="1">
    <citation type="submission" date="2012-12" db="EMBL/GenBank/DDBJ databases">
        <authorList>
            <person name="Hellsten U."/>
            <person name="Grimwood J."/>
            <person name="Chapman J.A."/>
            <person name="Shapiro H."/>
            <person name="Aerts A."/>
            <person name="Otillar R.P."/>
            <person name="Terry A.Y."/>
            <person name="Boore J.L."/>
            <person name="Simakov O."/>
            <person name="Marletaz F."/>
            <person name="Cho S.-J."/>
            <person name="Edsinger-Gonzales E."/>
            <person name="Havlak P."/>
            <person name="Kuo D.-H."/>
            <person name="Larsson T."/>
            <person name="Lv J."/>
            <person name="Arendt D."/>
            <person name="Savage R."/>
            <person name="Osoegawa K."/>
            <person name="de Jong P."/>
            <person name="Lindberg D.R."/>
            <person name="Seaver E.C."/>
            <person name="Weisblat D.A."/>
            <person name="Putnam N.H."/>
            <person name="Grigoriev I.V."/>
            <person name="Rokhsar D.S."/>
        </authorList>
    </citation>
    <scope>NUCLEOTIDE SEQUENCE</scope>
</reference>
<dbReference type="RefSeq" id="XP_009011138.1">
    <property type="nucleotide sequence ID" value="XM_009012890.1"/>
</dbReference>
<keyword evidence="2" id="KW-0732">Signal</keyword>
<dbReference type="EMBL" id="AMQM01002766">
    <property type="status" value="NOT_ANNOTATED_CDS"/>
    <property type="molecule type" value="Genomic_DNA"/>
</dbReference>
<reference evidence="3 5" key="2">
    <citation type="journal article" date="2013" name="Nature">
        <title>Insights into bilaterian evolution from three spiralian genomes.</title>
        <authorList>
            <person name="Simakov O."/>
            <person name="Marletaz F."/>
            <person name="Cho S.J."/>
            <person name="Edsinger-Gonzales E."/>
            <person name="Havlak P."/>
            <person name="Hellsten U."/>
            <person name="Kuo D.H."/>
            <person name="Larsson T."/>
            <person name="Lv J."/>
            <person name="Arendt D."/>
            <person name="Savage R."/>
            <person name="Osoegawa K."/>
            <person name="de Jong P."/>
            <person name="Grimwood J."/>
            <person name="Chapman J.A."/>
            <person name="Shapiro H."/>
            <person name="Aerts A."/>
            <person name="Otillar R.P."/>
            <person name="Terry A.Y."/>
            <person name="Boore J.L."/>
            <person name="Grigoriev I.V."/>
            <person name="Lindberg D.R."/>
            <person name="Seaver E.C."/>
            <person name="Weisblat D.A."/>
            <person name="Putnam N.H."/>
            <person name="Rokhsar D.S."/>
        </authorList>
    </citation>
    <scope>NUCLEOTIDE SEQUENCE</scope>
</reference>
<reference evidence="4" key="3">
    <citation type="submission" date="2015-06" db="UniProtKB">
        <authorList>
            <consortium name="EnsemblMetazoa"/>
        </authorList>
    </citation>
    <scope>IDENTIFICATION</scope>
</reference>
<feature type="transmembrane region" description="Helical" evidence="1">
    <location>
        <begin position="489"/>
        <end position="509"/>
    </location>
</feature>
<organism evidence="4 5">
    <name type="scientific">Helobdella robusta</name>
    <name type="common">Californian leech</name>
    <dbReference type="NCBI Taxonomy" id="6412"/>
    <lineage>
        <taxon>Eukaryota</taxon>
        <taxon>Metazoa</taxon>
        <taxon>Spiralia</taxon>
        <taxon>Lophotrochozoa</taxon>
        <taxon>Annelida</taxon>
        <taxon>Clitellata</taxon>
        <taxon>Hirudinea</taxon>
        <taxon>Rhynchobdellida</taxon>
        <taxon>Glossiphoniidae</taxon>
        <taxon>Helobdella</taxon>
    </lineage>
</organism>
<dbReference type="EnsemblMetazoa" id="HelroT167380">
    <property type="protein sequence ID" value="HelroP167380"/>
    <property type="gene ID" value="HelroG167380"/>
</dbReference>
<evidence type="ECO:0000313" key="3">
    <source>
        <dbReference type="EMBL" id="ESO10869.1"/>
    </source>
</evidence>
<feature type="chain" id="PRO_5010980129" description="Heparan-alpha-glucosaminide N-acetyltransferase catalytic domain-containing protein" evidence="2">
    <location>
        <begin position="17"/>
        <end position="680"/>
    </location>
</feature>
<feature type="transmembrane region" description="Helical" evidence="1">
    <location>
        <begin position="580"/>
        <end position="603"/>
    </location>
</feature>
<feature type="transmembrane region" description="Helical" evidence="1">
    <location>
        <begin position="653"/>
        <end position="678"/>
    </location>
</feature>
<dbReference type="EMBL" id="KB095858">
    <property type="protein sequence ID" value="ESO10869.1"/>
    <property type="molecule type" value="Genomic_DNA"/>
</dbReference>
<dbReference type="GeneID" id="20201915"/>
<accession>T1EZB5</accession>
<feature type="transmembrane region" description="Helical" evidence="1">
    <location>
        <begin position="546"/>
        <end position="568"/>
    </location>
</feature>
<keyword evidence="1" id="KW-0812">Transmembrane</keyword>
<feature type="signal peptide" evidence="2">
    <location>
        <begin position="1"/>
        <end position="16"/>
    </location>
</feature>
<evidence type="ECO:0000256" key="2">
    <source>
        <dbReference type="SAM" id="SignalP"/>
    </source>
</evidence>
<keyword evidence="1" id="KW-0472">Membrane</keyword>
<proteinExistence type="predicted"/>
<feature type="transmembrane region" description="Helical" evidence="1">
    <location>
        <begin position="325"/>
        <end position="344"/>
    </location>
</feature>
<keyword evidence="5" id="KW-1185">Reference proteome</keyword>